<reference evidence="2" key="1">
    <citation type="submission" date="2019-10" db="EMBL/GenBank/DDBJ databases">
        <title>Metagenomic sequencing of thiosulfate-disproportionating enrichment culture.</title>
        <authorList>
            <person name="Umezawa K."/>
            <person name="Kojima H."/>
            <person name="Fukui M."/>
        </authorList>
    </citation>
    <scope>NUCLEOTIDE SEQUENCE</scope>
    <source>
        <strain evidence="2">45J</strain>
    </source>
</reference>
<dbReference type="EMBL" id="BLAB01000002">
    <property type="protein sequence ID" value="GER94950.1"/>
    <property type="molecule type" value="Genomic_DNA"/>
</dbReference>
<dbReference type="Pfam" id="PF25924">
    <property type="entry name" value="MJECL33"/>
    <property type="match status" value="1"/>
</dbReference>
<proteinExistence type="predicted"/>
<comment type="caution">
    <text evidence="2">The sequence shown here is derived from an EMBL/GenBank/DDBJ whole genome shotgun (WGS) entry which is preliminary data.</text>
</comment>
<organism evidence="2">
    <name type="scientific">hot springs metagenome</name>
    <dbReference type="NCBI Taxonomy" id="433727"/>
    <lineage>
        <taxon>unclassified sequences</taxon>
        <taxon>metagenomes</taxon>
        <taxon>ecological metagenomes</taxon>
    </lineage>
</organism>
<protein>
    <submittedName>
        <fullName evidence="2">Uncharacterized protein</fullName>
    </submittedName>
</protein>
<dbReference type="InterPro" id="IPR058966">
    <property type="entry name" value="MJECL33-like"/>
</dbReference>
<sequence length="234" mass="26652">MEDKSNVWREIDSPSFQTSIRGYLFGYFTFKGWMSETQQKLLKINNCKYFGELVGAPLIIEFKDPLNEETFNHFIDSTFGRVKNRFGLWGNPIRLGPKKIHVYGVDKHLWQPIFLEITDKHLIAIIPKGTYGNTVHRLVSNIQTYLDPAAKQTNKPKKGSLQQTAFSNKPTNSGLHFVQPLKTFSLGLPCKALKIRSTQCDERGAEAVFVDCDCPHFHQSVIRTYGLPTSSLRA</sequence>
<accession>A0A5J4L7R5</accession>
<evidence type="ECO:0000313" key="2">
    <source>
        <dbReference type="EMBL" id="GER94950.1"/>
    </source>
</evidence>
<name>A0A5J4L7R5_9ZZZZ</name>
<evidence type="ECO:0000313" key="1">
    <source>
        <dbReference type="EMBL" id="GER94829.1"/>
    </source>
</evidence>
<dbReference type="EMBL" id="BLAB01000001">
    <property type="protein sequence ID" value="GER94829.1"/>
    <property type="molecule type" value="Genomic_DNA"/>
</dbReference>
<dbReference type="AlphaFoldDB" id="A0A5J4L7R5"/>
<gene>
    <name evidence="1" type="ORF">A45J_2595</name>
    <name evidence="2" type="ORF">A45J_2716</name>
</gene>